<name>A0A3M7QH73_BRAPC</name>
<sequence length="343" mass="41153">MHCNELWSVKKFQNKLELDKYLEANCYILTANASRFISCRFCLAENPNESTHMVQAYLICQKCAKKQNETDEKFCTKTNICFVLKRYELLTNHSEVSIDSSDSANSPINIDLFDSNITFGNLRDIKDRYYQTKELFTWNVKNTFPNQSSLFTERYILKINDKWFEFQNGKEKHIFKVEEENFNEIKLLRDDFKLFRLDSNCFFNITENKRECEGKWIIDLNSKIPCIPCSREFNRMVFDCDIHLEEKSKITQTQTQTNKVWQANEKNDKKYFKRKDFETWEEYCNDKLTDTFKFIGFSENNDIIIRRNSKIHPDYLRFTENELFIGKFKDFIYTPVYSGSWSN</sequence>
<reference evidence="1 2" key="1">
    <citation type="journal article" date="2018" name="Sci. Rep.">
        <title>Genomic signatures of local adaptation to the degree of environmental predictability in rotifers.</title>
        <authorList>
            <person name="Franch-Gras L."/>
            <person name="Hahn C."/>
            <person name="Garcia-Roger E.M."/>
            <person name="Carmona M.J."/>
            <person name="Serra M."/>
            <person name="Gomez A."/>
        </authorList>
    </citation>
    <scope>NUCLEOTIDE SEQUENCE [LARGE SCALE GENOMIC DNA]</scope>
    <source>
        <strain evidence="1">HYR1</strain>
    </source>
</reference>
<comment type="caution">
    <text evidence="1">The sequence shown here is derived from an EMBL/GenBank/DDBJ whole genome shotgun (WGS) entry which is preliminary data.</text>
</comment>
<organism evidence="1 2">
    <name type="scientific">Brachionus plicatilis</name>
    <name type="common">Marine rotifer</name>
    <name type="synonym">Brachionus muelleri</name>
    <dbReference type="NCBI Taxonomy" id="10195"/>
    <lineage>
        <taxon>Eukaryota</taxon>
        <taxon>Metazoa</taxon>
        <taxon>Spiralia</taxon>
        <taxon>Gnathifera</taxon>
        <taxon>Rotifera</taxon>
        <taxon>Eurotatoria</taxon>
        <taxon>Monogononta</taxon>
        <taxon>Pseudotrocha</taxon>
        <taxon>Ploima</taxon>
        <taxon>Brachionidae</taxon>
        <taxon>Brachionus</taxon>
    </lineage>
</organism>
<dbReference type="Proteomes" id="UP000276133">
    <property type="component" value="Unassembled WGS sequence"/>
</dbReference>
<dbReference type="AlphaFoldDB" id="A0A3M7QH73"/>
<keyword evidence="2" id="KW-1185">Reference proteome</keyword>
<proteinExistence type="predicted"/>
<gene>
    <name evidence="1" type="ORF">BpHYR1_044805</name>
</gene>
<evidence type="ECO:0000313" key="1">
    <source>
        <dbReference type="EMBL" id="RNA10592.1"/>
    </source>
</evidence>
<evidence type="ECO:0000313" key="2">
    <source>
        <dbReference type="Proteomes" id="UP000276133"/>
    </source>
</evidence>
<accession>A0A3M7QH73</accession>
<protein>
    <submittedName>
        <fullName evidence="1">Uncharacterized protein</fullName>
    </submittedName>
</protein>
<dbReference type="EMBL" id="REGN01006156">
    <property type="protein sequence ID" value="RNA10592.1"/>
    <property type="molecule type" value="Genomic_DNA"/>
</dbReference>